<feature type="compositionally biased region" description="Low complexity" evidence="1">
    <location>
        <begin position="59"/>
        <end position="79"/>
    </location>
</feature>
<sequence length="147" mass="15963">MGDGRQSPLALQTPNSTSPSSYNNSLASSNNLRMMQQHQHLPYQASEPDHPSQSHHDNQNPSQNQQNNNPTSSSTTASSLFTEQNHPSRNATPLVNESETKNADSQDHSFSRVDEQGTSNASSVNQSTSLPSINALSLPPLNIQQNN</sequence>
<evidence type="ECO:0000313" key="3">
    <source>
        <dbReference type="Proteomes" id="UP000029867"/>
    </source>
</evidence>
<protein>
    <submittedName>
        <fullName evidence="2">Uncharacterized protein</fullName>
    </submittedName>
</protein>
<feature type="compositionally biased region" description="Low complexity" evidence="1">
    <location>
        <begin position="15"/>
        <end position="31"/>
    </location>
</feature>
<gene>
    <name evidence="2" type="ORF">JL09_g4171</name>
</gene>
<dbReference type="EMBL" id="JQFK01000058">
    <property type="protein sequence ID" value="KGK36692.1"/>
    <property type="molecule type" value="Genomic_DNA"/>
</dbReference>
<evidence type="ECO:0000313" key="2">
    <source>
        <dbReference type="EMBL" id="KGK36692.1"/>
    </source>
</evidence>
<feature type="compositionally biased region" description="Basic and acidic residues" evidence="1">
    <location>
        <begin position="98"/>
        <end position="115"/>
    </location>
</feature>
<feature type="compositionally biased region" description="Basic and acidic residues" evidence="1">
    <location>
        <begin position="47"/>
        <end position="58"/>
    </location>
</feature>
<feature type="compositionally biased region" description="Polar residues" evidence="1">
    <location>
        <begin position="116"/>
        <end position="135"/>
    </location>
</feature>
<organism evidence="2 3">
    <name type="scientific">Pichia kudriavzevii</name>
    <name type="common">Yeast</name>
    <name type="synonym">Issatchenkia orientalis</name>
    <dbReference type="NCBI Taxonomy" id="4909"/>
    <lineage>
        <taxon>Eukaryota</taxon>
        <taxon>Fungi</taxon>
        <taxon>Dikarya</taxon>
        <taxon>Ascomycota</taxon>
        <taxon>Saccharomycotina</taxon>
        <taxon>Pichiomycetes</taxon>
        <taxon>Pichiales</taxon>
        <taxon>Pichiaceae</taxon>
        <taxon>Pichia</taxon>
    </lineage>
</organism>
<proteinExistence type="predicted"/>
<evidence type="ECO:0000256" key="1">
    <source>
        <dbReference type="SAM" id="MobiDB-lite"/>
    </source>
</evidence>
<comment type="caution">
    <text evidence="2">The sequence shown here is derived from an EMBL/GenBank/DDBJ whole genome shotgun (WGS) entry which is preliminary data.</text>
</comment>
<name>A0A099NXM8_PICKU</name>
<dbReference type="VEuPathDB" id="FungiDB:C5L36_0A00460"/>
<dbReference type="HOGENOM" id="CLU_1768347_0_0_1"/>
<feature type="region of interest" description="Disordered" evidence="1">
    <location>
        <begin position="1"/>
        <end position="147"/>
    </location>
</feature>
<reference evidence="3" key="1">
    <citation type="journal article" date="2014" name="Microb. Cell Fact.">
        <title>Exploiting Issatchenkia orientalis SD108 for succinic acid production.</title>
        <authorList>
            <person name="Xiao H."/>
            <person name="Shao Z."/>
            <person name="Jiang Y."/>
            <person name="Dole S."/>
            <person name="Zhao H."/>
        </authorList>
    </citation>
    <scope>NUCLEOTIDE SEQUENCE [LARGE SCALE GENOMIC DNA]</scope>
    <source>
        <strain evidence="3">SD108</strain>
    </source>
</reference>
<feature type="compositionally biased region" description="Polar residues" evidence="1">
    <location>
        <begin position="80"/>
        <end position="97"/>
    </location>
</feature>
<dbReference type="Proteomes" id="UP000029867">
    <property type="component" value="Unassembled WGS sequence"/>
</dbReference>
<accession>A0A099NXM8</accession>
<dbReference type="AlphaFoldDB" id="A0A099NXM8"/>